<accession>A0A919E5S6</accession>
<name>A0A919E5S6_9ACTN</name>
<organism evidence="1 2">
    <name type="scientific">Streptomyces spiralis</name>
    <dbReference type="NCBI Taxonomy" id="66376"/>
    <lineage>
        <taxon>Bacteria</taxon>
        <taxon>Bacillati</taxon>
        <taxon>Actinomycetota</taxon>
        <taxon>Actinomycetes</taxon>
        <taxon>Kitasatosporales</taxon>
        <taxon>Streptomycetaceae</taxon>
        <taxon>Streptomyces</taxon>
    </lineage>
</organism>
<dbReference type="Proteomes" id="UP000641386">
    <property type="component" value="Unassembled WGS sequence"/>
</dbReference>
<proteinExistence type="predicted"/>
<comment type="caution">
    <text evidence="1">The sequence shown here is derived from an EMBL/GenBank/DDBJ whole genome shotgun (WGS) entry which is preliminary data.</text>
</comment>
<evidence type="ECO:0000313" key="1">
    <source>
        <dbReference type="EMBL" id="GHF15783.1"/>
    </source>
</evidence>
<reference evidence="1" key="2">
    <citation type="submission" date="2020-09" db="EMBL/GenBank/DDBJ databases">
        <authorList>
            <person name="Sun Q."/>
            <person name="Ohkuma M."/>
        </authorList>
    </citation>
    <scope>NUCLEOTIDE SEQUENCE</scope>
    <source>
        <strain evidence="1">JCM 3302</strain>
    </source>
</reference>
<evidence type="ECO:0000313" key="2">
    <source>
        <dbReference type="Proteomes" id="UP000641386"/>
    </source>
</evidence>
<dbReference type="AlphaFoldDB" id="A0A919E5S6"/>
<keyword evidence="2" id="KW-1185">Reference proteome</keyword>
<sequence length="132" mass="14632">MGTPLLSDGQLTIKSLAEEADLKRNKLTHKHTGLKDLFYALVRMQNARPKVVDDLKRKNDELQHKLTACAQSTTNCVQTAGNWCGSCTSWRPRTSSCGSPPAATVSFVSCLSSTSQRADRRMPVRSTVRPRR</sequence>
<reference evidence="1" key="1">
    <citation type="journal article" date="2014" name="Int. J. Syst. Evol. Microbiol.">
        <title>Complete genome sequence of Corynebacterium casei LMG S-19264T (=DSM 44701T), isolated from a smear-ripened cheese.</title>
        <authorList>
            <consortium name="US DOE Joint Genome Institute (JGI-PGF)"/>
            <person name="Walter F."/>
            <person name="Albersmeier A."/>
            <person name="Kalinowski J."/>
            <person name="Ruckert C."/>
        </authorList>
    </citation>
    <scope>NUCLEOTIDE SEQUENCE</scope>
    <source>
        <strain evidence="1">JCM 3302</strain>
    </source>
</reference>
<dbReference type="RefSeq" id="WP_229904110.1">
    <property type="nucleotide sequence ID" value="NZ_BNBC01000072.1"/>
</dbReference>
<dbReference type="EMBL" id="BNBC01000072">
    <property type="protein sequence ID" value="GHF15783.1"/>
    <property type="molecule type" value="Genomic_DNA"/>
</dbReference>
<gene>
    <name evidence="1" type="ORF">GCM10014715_83820</name>
</gene>
<protein>
    <submittedName>
        <fullName evidence="1">Uncharacterized protein</fullName>
    </submittedName>
</protein>